<evidence type="ECO:0000313" key="2">
    <source>
        <dbReference type="Proteomes" id="UP001204953"/>
    </source>
</evidence>
<dbReference type="GO" id="GO:0032259">
    <property type="term" value="P:methylation"/>
    <property type="evidence" value="ECO:0007669"/>
    <property type="project" value="UniProtKB-KW"/>
</dbReference>
<keyword evidence="2" id="KW-1185">Reference proteome</keyword>
<dbReference type="GO" id="GO:0008168">
    <property type="term" value="F:methyltransferase activity"/>
    <property type="evidence" value="ECO:0007669"/>
    <property type="project" value="UniProtKB-KW"/>
</dbReference>
<dbReference type="SUPFAM" id="SSF53335">
    <property type="entry name" value="S-adenosyl-L-methionine-dependent methyltransferases"/>
    <property type="match status" value="1"/>
</dbReference>
<proteinExistence type="predicted"/>
<dbReference type="AlphaFoldDB" id="A0AAE3GLS5"/>
<organism evidence="1 2">
    <name type="scientific">Limnofasciculus baicalensis BBK-W-15</name>
    <dbReference type="NCBI Taxonomy" id="2699891"/>
    <lineage>
        <taxon>Bacteria</taxon>
        <taxon>Bacillati</taxon>
        <taxon>Cyanobacteriota</taxon>
        <taxon>Cyanophyceae</taxon>
        <taxon>Coleofasciculales</taxon>
        <taxon>Coleofasciculaceae</taxon>
        <taxon>Limnofasciculus</taxon>
        <taxon>Limnofasciculus baicalensis</taxon>
    </lineage>
</organism>
<dbReference type="Proteomes" id="UP001204953">
    <property type="component" value="Unassembled WGS sequence"/>
</dbReference>
<dbReference type="InterPro" id="IPR029063">
    <property type="entry name" value="SAM-dependent_MTases_sf"/>
</dbReference>
<dbReference type="EMBL" id="JAMZMM010000002">
    <property type="protein sequence ID" value="MCP2726905.1"/>
    <property type="molecule type" value="Genomic_DNA"/>
</dbReference>
<dbReference type="CDD" id="cd02440">
    <property type="entry name" value="AdoMet_MTases"/>
    <property type="match status" value="1"/>
</dbReference>
<sequence>MPNLSKDQEISKLAWQVYCDAPMSIRLLASARTYICPMLPLLVEVPDNSTIFDIGCGSGLFLSLLVANSQVRSGIGTDLNIKALNSAKLATKRLTEKQPEVMVDFQQTGDCKEWPNTSFSVVSMIDVMHHIPPQAQYTVFAAAIERIAPGGRLIYKDMCLKPWWKATANRLHDLLLAREWINYVPIETIKEWGSQSGLKLVNESYYSRYVYGHEKLVFVKN</sequence>
<dbReference type="PANTHER" id="PTHR43861">
    <property type="entry name" value="TRANS-ACONITATE 2-METHYLTRANSFERASE-RELATED"/>
    <property type="match status" value="1"/>
</dbReference>
<keyword evidence="1" id="KW-0489">Methyltransferase</keyword>
<reference evidence="1" key="1">
    <citation type="submission" date="2022-06" db="EMBL/GenBank/DDBJ databases">
        <title>New cyanobacteria of genus Symplocastrum in benthos of Lake Baikal.</title>
        <authorList>
            <person name="Sorokovikova E."/>
            <person name="Tikhonova I."/>
            <person name="Krasnopeev A."/>
            <person name="Evseev P."/>
            <person name="Gladkikh A."/>
            <person name="Belykh O."/>
        </authorList>
    </citation>
    <scope>NUCLEOTIDE SEQUENCE</scope>
    <source>
        <strain evidence="1">BBK-W-15</strain>
    </source>
</reference>
<evidence type="ECO:0000313" key="1">
    <source>
        <dbReference type="EMBL" id="MCP2726905.1"/>
    </source>
</evidence>
<dbReference type="RefSeq" id="WP_254009727.1">
    <property type="nucleotide sequence ID" value="NZ_JAMZMM010000002.1"/>
</dbReference>
<dbReference type="Pfam" id="PF13489">
    <property type="entry name" value="Methyltransf_23"/>
    <property type="match status" value="1"/>
</dbReference>
<keyword evidence="1" id="KW-0808">Transferase</keyword>
<accession>A0AAE3GLS5</accession>
<gene>
    <name evidence="1" type="ORF">NJ959_00230</name>
</gene>
<name>A0AAE3GLS5_9CYAN</name>
<protein>
    <submittedName>
        <fullName evidence="1">Class I SAM-dependent methyltransferase</fullName>
    </submittedName>
</protein>
<dbReference type="Gene3D" id="3.40.50.150">
    <property type="entry name" value="Vaccinia Virus protein VP39"/>
    <property type="match status" value="1"/>
</dbReference>
<comment type="caution">
    <text evidence="1">The sequence shown here is derived from an EMBL/GenBank/DDBJ whole genome shotgun (WGS) entry which is preliminary data.</text>
</comment>